<reference evidence="5" key="1">
    <citation type="submission" date="2017-04" db="EMBL/GenBank/DDBJ databases">
        <authorList>
            <person name="Varghese N."/>
            <person name="Submissions S."/>
        </authorList>
    </citation>
    <scope>NUCLEOTIDE SEQUENCE [LARGE SCALE GENOMIC DNA]</scope>
</reference>
<dbReference type="Gene3D" id="1.10.238.10">
    <property type="entry name" value="EF-hand"/>
    <property type="match status" value="1"/>
</dbReference>
<gene>
    <name evidence="4" type="ORF">SAMN06297468_2889</name>
</gene>
<evidence type="ECO:0000256" key="1">
    <source>
        <dbReference type="SAM" id="MobiDB-lite"/>
    </source>
</evidence>
<keyword evidence="2" id="KW-0732">Signal</keyword>
<evidence type="ECO:0000313" key="4">
    <source>
        <dbReference type="EMBL" id="SMQ74715.1"/>
    </source>
</evidence>
<accession>A0A1Y6FIP4</accession>
<dbReference type="PROSITE" id="PS00018">
    <property type="entry name" value="EF_HAND_1"/>
    <property type="match status" value="1"/>
</dbReference>
<keyword evidence="5" id="KW-1185">Reference proteome</keyword>
<evidence type="ECO:0000313" key="5">
    <source>
        <dbReference type="Proteomes" id="UP000194420"/>
    </source>
</evidence>
<dbReference type="InterPro" id="IPR002048">
    <property type="entry name" value="EF_hand_dom"/>
</dbReference>
<dbReference type="PROSITE" id="PS50222">
    <property type="entry name" value="EF_HAND_2"/>
    <property type="match status" value="1"/>
</dbReference>
<dbReference type="GO" id="GO:0005509">
    <property type="term" value="F:calcium ion binding"/>
    <property type="evidence" value="ECO:0007669"/>
    <property type="project" value="InterPro"/>
</dbReference>
<feature type="chain" id="PRO_5012464290" description="EF-hand domain-containing protein" evidence="2">
    <location>
        <begin position="21"/>
        <end position="227"/>
    </location>
</feature>
<dbReference type="SUPFAM" id="SSF47473">
    <property type="entry name" value="EF-hand"/>
    <property type="match status" value="1"/>
</dbReference>
<proteinExistence type="predicted"/>
<evidence type="ECO:0000256" key="2">
    <source>
        <dbReference type="SAM" id="SignalP"/>
    </source>
</evidence>
<dbReference type="RefSeq" id="WP_086438714.1">
    <property type="nucleotide sequence ID" value="NZ_FXWG01000003.1"/>
</dbReference>
<feature type="signal peptide" evidence="2">
    <location>
        <begin position="1"/>
        <end position="20"/>
    </location>
</feature>
<feature type="region of interest" description="Disordered" evidence="1">
    <location>
        <begin position="24"/>
        <end position="138"/>
    </location>
</feature>
<feature type="compositionally biased region" description="Basic and acidic residues" evidence="1">
    <location>
        <begin position="128"/>
        <end position="137"/>
    </location>
</feature>
<sequence length="227" mass="25208">MRFAKLILASSAAIALTACGSEDVENTPVDDIDEIVDNDTEYDPMTRDYTLSEEAQARRDQFDEEATAEEYGQYRDEIMAEQDTAESMASEREDNASAMAPSDGGSDSASGSSTDTMASSGEASSNDMPERDSETNMRTRASMTWSYLDRDDSNRLSVAEYAIWAIPLDPTEPEPNDAKPPYVETEEINKAADSFFYYDIDGDSYLDRREFTAARRGENFDPQETTG</sequence>
<feature type="compositionally biased region" description="Acidic residues" evidence="1">
    <location>
        <begin position="24"/>
        <end position="42"/>
    </location>
</feature>
<dbReference type="AlphaFoldDB" id="A0A1Y6FIP4"/>
<feature type="domain" description="EF-hand" evidence="3">
    <location>
        <begin position="186"/>
        <end position="221"/>
    </location>
</feature>
<feature type="compositionally biased region" description="Low complexity" evidence="1">
    <location>
        <begin position="96"/>
        <end position="121"/>
    </location>
</feature>
<organism evidence="4 5">
    <name type="scientific">Altererythrobacter xiamenensis</name>
    <dbReference type="NCBI Taxonomy" id="1316679"/>
    <lineage>
        <taxon>Bacteria</taxon>
        <taxon>Pseudomonadati</taxon>
        <taxon>Pseudomonadota</taxon>
        <taxon>Alphaproteobacteria</taxon>
        <taxon>Sphingomonadales</taxon>
        <taxon>Erythrobacteraceae</taxon>
        <taxon>Altererythrobacter</taxon>
    </lineage>
</organism>
<dbReference type="OrthoDB" id="7427830at2"/>
<dbReference type="InterPro" id="IPR011992">
    <property type="entry name" value="EF-hand-dom_pair"/>
</dbReference>
<protein>
    <recommendedName>
        <fullName evidence="3">EF-hand domain-containing protein</fullName>
    </recommendedName>
</protein>
<dbReference type="EMBL" id="FXWG01000003">
    <property type="protein sequence ID" value="SMQ74715.1"/>
    <property type="molecule type" value="Genomic_DNA"/>
</dbReference>
<evidence type="ECO:0000259" key="3">
    <source>
        <dbReference type="PROSITE" id="PS50222"/>
    </source>
</evidence>
<dbReference type="Proteomes" id="UP000194420">
    <property type="component" value="Unassembled WGS sequence"/>
</dbReference>
<dbReference type="PROSITE" id="PS51257">
    <property type="entry name" value="PROKAR_LIPOPROTEIN"/>
    <property type="match status" value="1"/>
</dbReference>
<dbReference type="InterPro" id="IPR018247">
    <property type="entry name" value="EF_Hand_1_Ca_BS"/>
</dbReference>
<name>A0A1Y6FIP4_9SPHN</name>